<dbReference type="AlphaFoldDB" id="A0A8J9YZF4"/>
<dbReference type="InterPro" id="IPR036249">
    <property type="entry name" value="Thioredoxin-like_sf"/>
</dbReference>
<dbReference type="GO" id="GO:0004791">
    <property type="term" value="F:thioredoxin-disulfide reductase (NADPH) activity"/>
    <property type="evidence" value="ECO:0007669"/>
    <property type="project" value="UniProtKB-EC"/>
</dbReference>
<feature type="compositionally biased region" description="Polar residues" evidence="6">
    <location>
        <begin position="242"/>
        <end position="259"/>
    </location>
</feature>
<evidence type="ECO:0000256" key="5">
    <source>
        <dbReference type="ARBA" id="ARBA00048132"/>
    </source>
</evidence>
<dbReference type="Gene3D" id="3.40.30.10">
    <property type="entry name" value="Glutaredoxin"/>
    <property type="match status" value="1"/>
</dbReference>
<dbReference type="OrthoDB" id="60822at2759"/>
<accession>A0A8J9YZF4</accession>
<sequence length="495" mass="55555">MYNASYSFCFVFAVDSDNEDSGTQTLYTVDDVEEGLRQFKRKRHGEVTDQPKFPGNKGVEPISIPEMVTKDAPVEEKLEAPPNDTCGLYTIENILEALETDDGHLSLTDKQEKKISLRTEESKKTVKAMRDGCRKHMKEEERRIRKRTWRKYSLNSLDSDKMLAGLSGEKQALVKKQHGDDMEKLSDRLPQLDGDEQEHSTESDDKKVYPVSDAEKKMKEKKGKRAHGNGIRPSTPAYKLAGTSSESSDVRLTTDGVSESDSHDRLSSEDSAKSRHEQTKRKANLNARGKAVGSLTSGELYCGIAKMAEPTQVVFLAGLALFVSFVTWRDMSQLSNVAADEDNEPVGKLKHFQGTNPQYAQAIQQNYPELRIEGANYPPPAYRQYLAGFLSIFKFIVIGCIVSGKNIFSQLNMDTPNAWTWALENKIYACMMVFFISNAVEGQLMSTGAFEITFNDVPIWSKLQSGRVPAGQELFQILDNQMKLFNSNMKPTFTV</sequence>
<dbReference type="InterPro" id="IPR019389">
    <property type="entry name" value="Selenoprotein_T"/>
</dbReference>
<feature type="compositionally biased region" description="Basic and acidic residues" evidence="6">
    <location>
        <begin position="260"/>
        <end position="277"/>
    </location>
</feature>
<dbReference type="SUPFAM" id="SSF52833">
    <property type="entry name" value="Thioredoxin-like"/>
    <property type="match status" value="1"/>
</dbReference>
<comment type="similarity">
    <text evidence="1">Belongs to the SelWTH family. Selenoprotein T subfamily.</text>
</comment>
<keyword evidence="3" id="KW-0676">Redox-active center</keyword>
<proteinExistence type="inferred from homology"/>
<dbReference type="InterPro" id="IPR011893">
    <property type="entry name" value="Selenoprotein_Rdx-typ"/>
</dbReference>
<comment type="catalytic activity">
    <reaction evidence="5">
        <text>[thioredoxin]-dithiol + NADP(+) = [thioredoxin]-disulfide + NADPH + H(+)</text>
        <dbReference type="Rhea" id="RHEA:20345"/>
        <dbReference type="Rhea" id="RHEA-COMP:10698"/>
        <dbReference type="Rhea" id="RHEA-COMP:10700"/>
        <dbReference type="ChEBI" id="CHEBI:15378"/>
        <dbReference type="ChEBI" id="CHEBI:29950"/>
        <dbReference type="ChEBI" id="CHEBI:50058"/>
        <dbReference type="ChEBI" id="CHEBI:57783"/>
        <dbReference type="ChEBI" id="CHEBI:58349"/>
        <dbReference type="EC" id="1.8.1.9"/>
    </reaction>
</comment>
<dbReference type="Proteomes" id="UP000838412">
    <property type="component" value="Chromosome 14"/>
</dbReference>
<evidence type="ECO:0000256" key="4">
    <source>
        <dbReference type="ARBA" id="ARBA00039993"/>
    </source>
</evidence>
<dbReference type="GO" id="GO:0005789">
    <property type="term" value="C:endoplasmic reticulum membrane"/>
    <property type="evidence" value="ECO:0007669"/>
    <property type="project" value="TreeGrafter"/>
</dbReference>
<keyword evidence="2" id="KW-0732">Signal</keyword>
<dbReference type="NCBIfam" id="TIGR02174">
    <property type="entry name" value="CXXU_selWTH"/>
    <property type="match status" value="1"/>
</dbReference>
<dbReference type="Pfam" id="PF10262">
    <property type="entry name" value="Rdx"/>
    <property type="match status" value="1"/>
</dbReference>
<feature type="compositionally biased region" description="Basic and acidic residues" evidence="6">
    <location>
        <begin position="177"/>
        <end position="187"/>
    </location>
</feature>
<dbReference type="EMBL" id="OV696699">
    <property type="protein sequence ID" value="CAH1244408.1"/>
    <property type="molecule type" value="Genomic_DNA"/>
</dbReference>
<name>A0A8J9YZF4_BRALA</name>
<dbReference type="GO" id="GO:0045454">
    <property type="term" value="P:cell redox homeostasis"/>
    <property type="evidence" value="ECO:0007669"/>
    <property type="project" value="TreeGrafter"/>
</dbReference>
<evidence type="ECO:0000256" key="2">
    <source>
        <dbReference type="ARBA" id="ARBA00022729"/>
    </source>
</evidence>
<evidence type="ECO:0000313" key="7">
    <source>
        <dbReference type="EMBL" id="CAH1244408.1"/>
    </source>
</evidence>
<dbReference type="PANTHER" id="PTHR13544:SF0">
    <property type="entry name" value="THIOREDOXIN REDUCTASE-LIKE SELENOPROTEIN T"/>
    <property type="match status" value="1"/>
</dbReference>
<evidence type="ECO:0000256" key="1">
    <source>
        <dbReference type="ARBA" id="ARBA00007551"/>
    </source>
</evidence>
<organism evidence="7 8">
    <name type="scientific">Branchiostoma lanceolatum</name>
    <name type="common">Common lancelet</name>
    <name type="synonym">Amphioxus lanceolatum</name>
    <dbReference type="NCBI Taxonomy" id="7740"/>
    <lineage>
        <taxon>Eukaryota</taxon>
        <taxon>Metazoa</taxon>
        <taxon>Chordata</taxon>
        <taxon>Cephalochordata</taxon>
        <taxon>Leptocardii</taxon>
        <taxon>Amphioxiformes</taxon>
        <taxon>Branchiostomatidae</taxon>
        <taxon>Branchiostoma</taxon>
    </lineage>
</organism>
<evidence type="ECO:0000256" key="6">
    <source>
        <dbReference type="SAM" id="MobiDB-lite"/>
    </source>
</evidence>
<feature type="region of interest" description="Disordered" evidence="6">
    <location>
        <begin position="173"/>
        <end position="286"/>
    </location>
</feature>
<dbReference type="PANTHER" id="PTHR13544">
    <property type="entry name" value="SELENOPROTEIN T"/>
    <property type="match status" value="1"/>
</dbReference>
<gene>
    <name evidence="7" type="primary">SELENOT</name>
    <name evidence="7" type="ORF">BLAG_LOCUS7050</name>
</gene>
<feature type="compositionally biased region" description="Basic and acidic residues" evidence="6">
    <location>
        <begin position="197"/>
        <end position="218"/>
    </location>
</feature>
<keyword evidence="8" id="KW-1185">Reference proteome</keyword>
<evidence type="ECO:0000256" key="3">
    <source>
        <dbReference type="ARBA" id="ARBA00023284"/>
    </source>
</evidence>
<evidence type="ECO:0000313" key="8">
    <source>
        <dbReference type="Proteomes" id="UP000838412"/>
    </source>
</evidence>
<reference evidence="7" key="1">
    <citation type="submission" date="2022-01" db="EMBL/GenBank/DDBJ databases">
        <authorList>
            <person name="Braso-Vives M."/>
        </authorList>
    </citation>
    <scope>NUCLEOTIDE SEQUENCE</scope>
</reference>
<protein>
    <recommendedName>
        <fullName evidence="4">Thioredoxin reductase-like selenoprotein T</fullName>
    </recommendedName>
</protein>